<dbReference type="RefSeq" id="WP_087915462.1">
    <property type="nucleotide sequence ID" value="NZ_CP021780.1"/>
</dbReference>
<feature type="domain" description="HTH araC/xylS-type" evidence="4">
    <location>
        <begin position="173"/>
        <end position="271"/>
    </location>
</feature>
<dbReference type="PROSITE" id="PS01124">
    <property type="entry name" value="HTH_ARAC_FAMILY_2"/>
    <property type="match status" value="1"/>
</dbReference>
<evidence type="ECO:0000313" key="6">
    <source>
        <dbReference type="EMBL" id="ASA21452.1"/>
    </source>
</evidence>
<dbReference type="PROSITE" id="PS00041">
    <property type="entry name" value="HTH_ARAC_FAMILY_1"/>
    <property type="match status" value="1"/>
</dbReference>
<feature type="domain" description="Fe/B12 periplasmic-binding" evidence="5">
    <location>
        <begin position="276"/>
        <end position="539"/>
    </location>
</feature>
<keyword evidence="3" id="KW-0804">Transcription</keyword>
<dbReference type="Pfam" id="PF12833">
    <property type="entry name" value="HTH_18"/>
    <property type="match status" value="1"/>
</dbReference>
<keyword evidence="7" id="KW-1185">Reference proteome</keyword>
<reference evidence="6 7" key="1">
    <citation type="submission" date="2017-06" db="EMBL/GenBank/DDBJ databases">
        <title>Complete genome sequence of Paenibacillus donghaensis KCTC 13049T isolated from East Sea sediment, South Korea.</title>
        <authorList>
            <person name="Jung B.K."/>
            <person name="Hong S.-J."/>
            <person name="Shin J.-H."/>
        </authorList>
    </citation>
    <scope>NUCLEOTIDE SEQUENCE [LARGE SCALE GENOMIC DNA]</scope>
    <source>
        <strain evidence="6 7">KCTC 13049</strain>
    </source>
</reference>
<name>A0A2Z2KKE3_9BACL</name>
<dbReference type="InterPro" id="IPR037923">
    <property type="entry name" value="HTH-like"/>
</dbReference>
<evidence type="ECO:0000256" key="1">
    <source>
        <dbReference type="ARBA" id="ARBA00023015"/>
    </source>
</evidence>
<dbReference type="GO" id="GO:0003700">
    <property type="term" value="F:DNA-binding transcription factor activity"/>
    <property type="evidence" value="ECO:0007669"/>
    <property type="project" value="InterPro"/>
</dbReference>
<dbReference type="Gene3D" id="1.10.10.60">
    <property type="entry name" value="Homeodomain-like"/>
    <property type="match status" value="2"/>
</dbReference>
<evidence type="ECO:0000259" key="4">
    <source>
        <dbReference type="PROSITE" id="PS01124"/>
    </source>
</evidence>
<keyword evidence="1" id="KW-0805">Transcription regulation</keyword>
<dbReference type="GO" id="GO:0043565">
    <property type="term" value="F:sequence-specific DNA binding"/>
    <property type="evidence" value="ECO:0007669"/>
    <property type="project" value="InterPro"/>
</dbReference>
<protein>
    <recommendedName>
        <fullName evidence="8">AraC family transcriptional regulator</fullName>
    </recommendedName>
</protein>
<dbReference type="InterPro" id="IPR018060">
    <property type="entry name" value="HTH_AraC"/>
</dbReference>
<dbReference type="EMBL" id="CP021780">
    <property type="protein sequence ID" value="ASA21452.1"/>
    <property type="molecule type" value="Genomic_DNA"/>
</dbReference>
<dbReference type="Pfam" id="PF01497">
    <property type="entry name" value="Peripla_BP_2"/>
    <property type="match status" value="1"/>
</dbReference>
<dbReference type="OrthoDB" id="2536188at2"/>
<sequence length="541" mass="61623">MKPYHNKPLHRIYRLQEAGKHQVGGGLAVSPEIVQSPLVLTPEEGNVQITVEGERTTLRMGEILFLSAGTAYQLNGTVEAPASVHSLSYEVYELGSSTEQELVYKLCREFFPTNGILPVRLTNKISRLFSELEDLNTNNLAADTDKIQSLLCQIHLLVIEAKAGTTITDSSYFRMLSYLHQNFHKEITREVMSQMMGFNPRYFSIWFRKQTGWSFTEYLTHLRVNKAKMQLMCGETTIQEISQRVGYTDGLYLSRKFKQITGMTPTQFRARPKPKRIVALQFYGDLLALGVLPVAADPHIMNNSLLLSPELEGVRGLELPTDTAEPVSSDLEADLVIASTFLSPQQLRYLEKLGPLITVECDDMDRLEQIRLFGRLLGEEERAEAWVRHYQLKVDSARHRLSALIKSGETVAVYEIRQNNGIYIWNHTARGVYNLYPMLGLTPPDKVRTDVLERNEHLCISVSDLPEYAADHMFVVASGRQGWTAWTRKHISKSAVWRNLPAFRNGNIYYLKLEEFWYSEGLALERQLEIQTNLLTGCSLN</sequence>
<evidence type="ECO:0008006" key="8">
    <source>
        <dbReference type="Google" id="ProtNLM"/>
    </source>
</evidence>
<keyword evidence="2" id="KW-0238">DNA-binding</keyword>
<dbReference type="InterPro" id="IPR002491">
    <property type="entry name" value="ABC_transptr_periplasmic_BD"/>
</dbReference>
<accession>A0A2Z2KKE3</accession>
<evidence type="ECO:0000259" key="5">
    <source>
        <dbReference type="PROSITE" id="PS50983"/>
    </source>
</evidence>
<dbReference type="KEGG" id="pdh:B9T62_12095"/>
<proteinExistence type="predicted"/>
<dbReference type="InterPro" id="IPR018062">
    <property type="entry name" value="HTH_AraC-typ_CS"/>
</dbReference>
<evidence type="ECO:0000256" key="3">
    <source>
        <dbReference type="ARBA" id="ARBA00023163"/>
    </source>
</evidence>
<dbReference type="SUPFAM" id="SSF53807">
    <property type="entry name" value="Helical backbone' metal receptor"/>
    <property type="match status" value="1"/>
</dbReference>
<dbReference type="SMART" id="SM00342">
    <property type="entry name" value="HTH_ARAC"/>
    <property type="match status" value="1"/>
</dbReference>
<dbReference type="Proteomes" id="UP000249890">
    <property type="component" value="Chromosome"/>
</dbReference>
<dbReference type="AlphaFoldDB" id="A0A2Z2KKE3"/>
<dbReference type="InterPro" id="IPR009057">
    <property type="entry name" value="Homeodomain-like_sf"/>
</dbReference>
<dbReference type="PROSITE" id="PS50983">
    <property type="entry name" value="FE_B12_PBP"/>
    <property type="match status" value="1"/>
</dbReference>
<gene>
    <name evidence="6" type="ORF">B9T62_12095</name>
</gene>
<dbReference type="Gene3D" id="3.40.50.1980">
    <property type="entry name" value="Nitrogenase molybdenum iron protein domain"/>
    <property type="match status" value="2"/>
</dbReference>
<evidence type="ECO:0000313" key="7">
    <source>
        <dbReference type="Proteomes" id="UP000249890"/>
    </source>
</evidence>
<dbReference type="SUPFAM" id="SSF51215">
    <property type="entry name" value="Regulatory protein AraC"/>
    <property type="match status" value="1"/>
</dbReference>
<dbReference type="PANTHER" id="PTHR43280">
    <property type="entry name" value="ARAC-FAMILY TRANSCRIPTIONAL REGULATOR"/>
    <property type="match status" value="1"/>
</dbReference>
<dbReference type="SUPFAM" id="SSF46689">
    <property type="entry name" value="Homeodomain-like"/>
    <property type="match status" value="2"/>
</dbReference>
<evidence type="ECO:0000256" key="2">
    <source>
        <dbReference type="ARBA" id="ARBA00023125"/>
    </source>
</evidence>
<dbReference type="PANTHER" id="PTHR43280:SF28">
    <property type="entry name" value="HTH-TYPE TRANSCRIPTIONAL ACTIVATOR RHAS"/>
    <property type="match status" value="1"/>
</dbReference>
<organism evidence="6 7">
    <name type="scientific">Paenibacillus donghaensis</name>
    <dbReference type="NCBI Taxonomy" id="414771"/>
    <lineage>
        <taxon>Bacteria</taxon>
        <taxon>Bacillati</taxon>
        <taxon>Bacillota</taxon>
        <taxon>Bacilli</taxon>
        <taxon>Bacillales</taxon>
        <taxon>Paenibacillaceae</taxon>
        <taxon>Paenibacillus</taxon>
    </lineage>
</organism>